<proteinExistence type="inferred from homology"/>
<name>A0A5U7LT81_SALER</name>
<comment type="similarity">
    <text evidence="1">Belongs to the CesT/SycH chaperone family.</text>
</comment>
<evidence type="ECO:0000313" key="3">
    <source>
        <dbReference type="EMBL" id="EBR4142003.1"/>
    </source>
</evidence>
<dbReference type="SUPFAM" id="SSF69635">
    <property type="entry name" value="Type III secretory system chaperone-like"/>
    <property type="match status" value="1"/>
</dbReference>
<dbReference type="GO" id="GO:0030254">
    <property type="term" value="P:protein secretion by the type III secretion system"/>
    <property type="evidence" value="ECO:0007669"/>
    <property type="project" value="InterPro"/>
</dbReference>
<evidence type="ECO:0000256" key="2">
    <source>
        <dbReference type="ARBA" id="ARBA00093795"/>
    </source>
</evidence>
<organism evidence="3">
    <name type="scientific">Salmonella enterica</name>
    <name type="common">Salmonella choleraesuis</name>
    <dbReference type="NCBI Taxonomy" id="28901"/>
    <lineage>
        <taxon>Bacteria</taxon>
        <taxon>Pseudomonadati</taxon>
        <taxon>Pseudomonadota</taxon>
        <taxon>Gammaproteobacteria</taxon>
        <taxon>Enterobacterales</taxon>
        <taxon>Enterobacteriaceae</taxon>
        <taxon>Salmonella</taxon>
    </lineage>
</organism>
<comment type="caution">
    <text evidence="3">The sequence shown here is derived from an EMBL/GenBank/DDBJ whole genome shotgun (WGS) entry which is preliminary data.</text>
</comment>
<dbReference type="Gene3D" id="1.10.287.390">
    <property type="match status" value="1"/>
</dbReference>
<sequence>MYSRADRLLRQFSLKLNADSIAFDENRLCSFLIDNSYHILLSSTNDNYIMIYGFCGRPPDNNNLAYEFLNANLWFAENNGPYLCYDNNSQSVLLAHNFSLDESTVDKFEREIEVVIRSMENLSHILQDKGITLDTDYT</sequence>
<evidence type="ECO:0000256" key="1">
    <source>
        <dbReference type="ARBA" id="ARBA00093771"/>
    </source>
</evidence>
<gene>
    <name evidence="3" type="ORF">BVJ40_11780</name>
</gene>
<dbReference type="InterPro" id="IPR010261">
    <property type="entry name" value="Tir_chaperone"/>
</dbReference>
<dbReference type="Pfam" id="PF05932">
    <property type="entry name" value="CesT"/>
    <property type="match status" value="1"/>
</dbReference>
<reference evidence="3" key="1">
    <citation type="submission" date="2018-07" db="EMBL/GenBank/DDBJ databases">
        <authorList>
            <consortium name="PulseNet: The National Subtyping Network for Foodborne Disease Surveillance"/>
            <person name="Tarr C.L."/>
            <person name="Trees E."/>
            <person name="Katz L.S."/>
            <person name="Carleton-Romer H.A."/>
            <person name="Stroika S."/>
            <person name="Kucerova Z."/>
            <person name="Roache K.F."/>
            <person name="Sabol A.L."/>
            <person name="Besser J."/>
            <person name="Gerner-Smidt P."/>
        </authorList>
    </citation>
    <scope>NUCLEOTIDE SEQUENCE</scope>
    <source>
        <strain evidence="3">PNUSAS006765</strain>
    </source>
</reference>
<dbReference type="Gene3D" id="3.30.1460.10">
    <property type="match status" value="1"/>
</dbReference>
<accession>A0A5U7LT81</accession>
<protein>
    <recommendedName>
        <fullName evidence="2">Tir chaperone</fullName>
    </recommendedName>
</protein>
<dbReference type="EMBL" id="AAGSEK010000018">
    <property type="protein sequence ID" value="EBR4142003.1"/>
    <property type="molecule type" value="Genomic_DNA"/>
</dbReference>
<dbReference type="AlphaFoldDB" id="A0A5U7LT81"/>